<dbReference type="Gene3D" id="1.20.1250.20">
    <property type="entry name" value="MFS general substrate transporter like domains"/>
    <property type="match status" value="1"/>
</dbReference>
<dbReference type="InterPro" id="IPR036259">
    <property type="entry name" value="MFS_trans_sf"/>
</dbReference>
<dbReference type="InterPro" id="IPR050171">
    <property type="entry name" value="MFS_Transporters"/>
</dbReference>
<evidence type="ECO:0000256" key="5">
    <source>
        <dbReference type="ARBA" id="ARBA00022989"/>
    </source>
</evidence>
<feature type="transmembrane region" description="Helical" evidence="7">
    <location>
        <begin position="56"/>
        <end position="74"/>
    </location>
</feature>
<feature type="transmembrane region" description="Helical" evidence="7">
    <location>
        <begin position="311"/>
        <end position="336"/>
    </location>
</feature>
<evidence type="ECO:0000256" key="1">
    <source>
        <dbReference type="ARBA" id="ARBA00004651"/>
    </source>
</evidence>
<dbReference type="PANTHER" id="PTHR23517">
    <property type="entry name" value="RESISTANCE PROTEIN MDTM, PUTATIVE-RELATED-RELATED"/>
    <property type="match status" value="1"/>
</dbReference>
<dbReference type="CDD" id="cd17329">
    <property type="entry name" value="MFS_MdtH_MDR_like"/>
    <property type="match status" value="1"/>
</dbReference>
<dbReference type="Proteomes" id="UP000308705">
    <property type="component" value="Unassembled WGS sequence"/>
</dbReference>
<evidence type="ECO:0000256" key="4">
    <source>
        <dbReference type="ARBA" id="ARBA00022692"/>
    </source>
</evidence>
<dbReference type="GO" id="GO:0022857">
    <property type="term" value="F:transmembrane transporter activity"/>
    <property type="evidence" value="ECO:0007669"/>
    <property type="project" value="InterPro"/>
</dbReference>
<evidence type="ECO:0000259" key="8">
    <source>
        <dbReference type="PROSITE" id="PS50850"/>
    </source>
</evidence>
<organism evidence="9 10">
    <name type="scientific">Herbidospora galbida</name>
    <dbReference type="NCBI Taxonomy" id="2575442"/>
    <lineage>
        <taxon>Bacteria</taxon>
        <taxon>Bacillati</taxon>
        <taxon>Actinomycetota</taxon>
        <taxon>Actinomycetes</taxon>
        <taxon>Streptosporangiales</taxon>
        <taxon>Streptosporangiaceae</taxon>
        <taxon>Herbidospora</taxon>
    </lineage>
</organism>
<reference evidence="9 10" key="1">
    <citation type="submission" date="2019-04" db="EMBL/GenBank/DDBJ databases">
        <title>Herbidospora sp. NEAU-GS14.nov., a novel actinomycete isolated from soil.</title>
        <authorList>
            <person name="Han L."/>
        </authorList>
    </citation>
    <scope>NUCLEOTIDE SEQUENCE [LARGE SCALE GENOMIC DNA]</scope>
    <source>
        <strain evidence="9 10">NEAU-GS14</strain>
    </source>
</reference>
<evidence type="ECO:0000256" key="2">
    <source>
        <dbReference type="ARBA" id="ARBA00022448"/>
    </source>
</evidence>
<dbReference type="SUPFAM" id="SSF103473">
    <property type="entry name" value="MFS general substrate transporter"/>
    <property type="match status" value="1"/>
</dbReference>
<feature type="transmembrane region" description="Helical" evidence="7">
    <location>
        <begin position="150"/>
        <end position="172"/>
    </location>
</feature>
<sequence>MAAPPIHRSPVRRFVHSRVGGLPREFWVLFSGTAVNKLGAMAQPFMGIYLTQSRGVSVAMTGFILMLWGCGSLLSQPVAGFLADRIGRRATLTGGMVATAATMIFLGYAHDLTAIAAGMFVLGMVVDTYRPASQAMLADLVSPEDRPRAYGLLFWAINLGFSVAMVAGGRLASGGFLLLFWIDAAGCLIFGFLVWRLIPETRPPAAERLPGGYRDVLRDRTMVAFVLMNLAYTCTYLQAFQTLAIAMTQRGLPPEAFGTAIALNGALIIIVQPITTAWLTRFSPSLVLASGFAVVGAGFALQAFATTTLQYALAVAVWTCGEILTAGMPLAITSALAPPHLRGRYNGLYGLSWSIGAAVTPVLGTRLLEVGHEALWLTTGALGLVAAIGQLLLAPAIRNRTSTQQS</sequence>
<dbReference type="PROSITE" id="PS00216">
    <property type="entry name" value="SUGAR_TRANSPORT_1"/>
    <property type="match status" value="1"/>
</dbReference>
<dbReference type="InterPro" id="IPR011701">
    <property type="entry name" value="MFS"/>
</dbReference>
<keyword evidence="5 7" id="KW-1133">Transmembrane helix</keyword>
<dbReference type="InterPro" id="IPR005829">
    <property type="entry name" value="Sugar_transporter_CS"/>
</dbReference>
<dbReference type="GO" id="GO:0005886">
    <property type="term" value="C:plasma membrane"/>
    <property type="evidence" value="ECO:0007669"/>
    <property type="project" value="UniProtKB-SubCell"/>
</dbReference>
<evidence type="ECO:0000256" key="7">
    <source>
        <dbReference type="SAM" id="Phobius"/>
    </source>
</evidence>
<accession>A0A4U3M559</accession>
<feature type="transmembrane region" description="Helical" evidence="7">
    <location>
        <begin position="256"/>
        <end position="279"/>
    </location>
</feature>
<protein>
    <submittedName>
        <fullName evidence="9">MFS transporter</fullName>
    </submittedName>
</protein>
<dbReference type="PANTHER" id="PTHR23517:SF2">
    <property type="entry name" value="MULTIDRUG RESISTANCE PROTEIN MDTH"/>
    <property type="match status" value="1"/>
</dbReference>
<dbReference type="PROSITE" id="PS50850">
    <property type="entry name" value="MFS"/>
    <property type="match status" value="1"/>
</dbReference>
<comment type="subcellular location">
    <subcellularLocation>
        <location evidence="1">Cell membrane</location>
        <topology evidence="1">Multi-pass membrane protein</topology>
    </subcellularLocation>
</comment>
<feature type="transmembrane region" description="Helical" evidence="7">
    <location>
        <begin position="348"/>
        <end position="368"/>
    </location>
</feature>
<proteinExistence type="predicted"/>
<feature type="domain" description="Major facilitator superfamily (MFS) profile" evidence="8">
    <location>
        <begin position="25"/>
        <end position="398"/>
    </location>
</feature>
<dbReference type="EMBL" id="SZQA01000040">
    <property type="protein sequence ID" value="TKK83881.1"/>
    <property type="molecule type" value="Genomic_DNA"/>
</dbReference>
<gene>
    <name evidence="9" type="ORF">FDA94_32150</name>
</gene>
<dbReference type="InterPro" id="IPR020846">
    <property type="entry name" value="MFS_dom"/>
</dbReference>
<name>A0A4U3M559_9ACTN</name>
<feature type="transmembrane region" description="Helical" evidence="7">
    <location>
        <begin position="286"/>
        <end position="305"/>
    </location>
</feature>
<evidence type="ECO:0000313" key="9">
    <source>
        <dbReference type="EMBL" id="TKK83881.1"/>
    </source>
</evidence>
<feature type="transmembrane region" description="Helical" evidence="7">
    <location>
        <begin position="374"/>
        <end position="397"/>
    </location>
</feature>
<comment type="caution">
    <text evidence="9">The sequence shown here is derived from an EMBL/GenBank/DDBJ whole genome shotgun (WGS) entry which is preliminary data.</text>
</comment>
<dbReference type="RefSeq" id="WP_137250824.1">
    <property type="nucleotide sequence ID" value="NZ_SZQA01000040.1"/>
</dbReference>
<keyword evidence="6 7" id="KW-0472">Membrane</keyword>
<dbReference type="AlphaFoldDB" id="A0A4U3M559"/>
<keyword evidence="3" id="KW-1003">Cell membrane</keyword>
<feature type="transmembrane region" description="Helical" evidence="7">
    <location>
        <begin position="178"/>
        <end position="198"/>
    </location>
</feature>
<keyword evidence="10" id="KW-1185">Reference proteome</keyword>
<keyword evidence="2" id="KW-0813">Transport</keyword>
<feature type="transmembrane region" description="Helical" evidence="7">
    <location>
        <begin position="223"/>
        <end position="244"/>
    </location>
</feature>
<feature type="transmembrane region" description="Helical" evidence="7">
    <location>
        <begin position="112"/>
        <end position="129"/>
    </location>
</feature>
<dbReference type="OrthoDB" id="5379144at2"/>
<evidence type="ECO:0000256" key="3">
    <source>
        <dbReference type="ARBA" id="ARBA00022475"/>
    </source>
</evidence>
<dbReference type="Pfam" id="PF07690">
    <property type="entry name" value="MFS_1"/>
    <property type="match status" value="1"/>
</dbReference>
<evidence type="ECO:0000313" key="10">
    <source>
        <dbReference type="Proteomes" id="UP000308705"/>
    </source>
</evidence>
<keyword evidence="4 7" id="KW-0812">Transmembrane</keyword>
<evidence type="ECO:0000256" key="6">
    <source>
        <dbReference type="ARBA" id="ARBA00023136"/>
    </source>
</evidence>